<dbReference type="GO" id="GO:0008745">
    <property type="term" value="F:N-acetylmuramoyl-L-alanine amidase activity"/>
    <property type="evidence" value="ECO:0007669"/>
    <property type="project" value="UniProtKB-EC"/>
</dbReference>
<sequence>MMPPDLPCGIDADGWHQEAQRVLSPNFGFRPAGAVIDLIVVHAISLPPGQYGGPEIVQLFCNDLDTTAHPSLEELRNLRVSSHFLIQRNGKLWQFVGCADRAWHAGASSYRQKFDCNNDSIGIELEGIVGDTFEDAQYAALTELCTLLCKRYPTIAYIAGHEHIAPGRKQDPGPGFDWERLRTLLGAVTLHFPQPLC</sequence>
<evidence type="ECO:0000256" key="4">
    <source>
        <dbReference type="ARBA" id="ARBA00007553"/>
    </source>
</evidence>
<dbReference type="SUPFAM" id="SSF55846">
    <property type="entry name" value="N-acetylmuramoyl-L-alanine amidase-like"/>
    <property type="match status" value="1"/>
</dbReference>
<dbReference type="InterPro" id="IPR051206">
    <property type="entry name" value="NAMLAA_amidase_2"/>
</dbReference>
<dbReference type="CDD" id="cd06583">
    <property type="entry name" value="PGRP"/>
    <property type="match status" value="1"/>
</dbReference>
<dbReference type="KEGG" id="cbx:Cenrod_0314"/>
<evidence type="ECO:0000256" key="3">
    <source>
        <dbReference type="ARBA" id="ARBA00004496"/>
    </source>
</evidence>
<dbReference type="InterPro" id="IPR036505">
    <property type="entry name" value="Amidase/PGRP_sf"/>
</dbReference>
<evidence type="ECO:0000256" key="2">
    <source>
        <dbReference type="ARBA" id="ARBA00001947"/>
    </source>
</evidence>
<reference evidence="14 15" key="1">
    <citation type="journal article" date="2013" name="Genome Biol.">
        <title>Genomic analysis reveals key aspects of prokaryotic symbiosis in the phototrophic consortium "Chlorochromatium aggregatum".</title>
        <authorList>
            <person name="Liu Z."/>
            <person name="Muller J."/>
            <person name="Li T."/>
            <person name="Alvey R.M."/>
            <person name="Vogl K."/>
            <person name="Frigaard N.U."/>
            <person name="Rockwell N.C."/>
            <person name="Boyd E.S."/>
            <person name="Tomsho L.P."/>
            <person name="Schuster S.C."/>
            <person name="Henke P."/>
            <person name="Rohde M."/>
            <person name="Overmann J."/>
            <person name="Bryant D.A."/>
        </authorList>
    </citation>
    <scope>NUCLEOTIDE SEQUENCE [LARGE SCALE GENOMIC DNA]</scope>
    <source>
        <strain evidence="14">CR</strain>
    </source>
</reference>
<evidence type="ECO:0000256" key="8">
    <source>
        <dbReference type="ARBA" id="ARBA00022801"/>
    </source>
</evidence>
<evidence type="ECO:0000256" key="1">
    <source>
        <dbReference type="ARBA" id="ARBA00001561"/>
    </source>
</evidence>
<keyword evidence="7" id="KW-0479">Metal-binding</keyword>
<evidence type="ECO:0000313" key="15">
    <source>
        <dbReference type="Proteomes" id="UP000017184"/>
    </source>
</evidence>
<evidence type="ECO:0000256" key="10">
    <source>
        <dbReference type="ARBA" id="ARBA00023316"/>
    </source>
</evidence>
<evidence type="ECO:0000256" key="12">
    <source>
        <dbReference type="ARBA" id="ARBA00042615"/>
    </source>
</evidence>
<comment type="cofactor">
    <cofactor evidence="2">
        <name>Zn(2+)</name>
        <dbReference type="ChEBI" id="CHEBI:29105"/>
    </cofactor>
</comment>
<evidence type="ECO:0000259" key="13">
    <source>
        <dbReference type="SMART" id="SM00644"/>
    </source>
</evidence>
<keyword evidence="15" id="KW-1185">Reference proteome</keyword>
<dbReference type="PANTHER" id="PTHR30417">
    <property type="entry name" value="N-ACETYLMURAMOYL-L-ALANINE AMIDASE AMID"/>
    <property type="match status" value="1"/>
</dbReference>
<keyword evidence="6" id="KW-0963">Cytoplasm</keyword>
<feature type="domain" description="N-acetylmuramoyl-L-alanine amidase" evidence="13">
    <location>
        <begin position="24"/>
        <end position="173"/>
    </location>
</feature>
<dbReference type="Pfam" id="PF01510">
    <property type="entry name" value="Amidase_2"/>
    <property type="match status" value="1"/>
</dbReference>
<comment type="subcellular location">
    <subcellularLocation>
        <location evidence="3">Cytoplasm</location>
    </subcellularLocation>
</comment>
<comment type="similarity">
    <text evidence="4">Belongs to the N-acetylmuramoyl-L-alanine amidase 2 family.</text>
</comment>
<name>U5N842_9BURK</name>
<dbReference type="EMBL" id="CP004885">
    <property type="protein sequence ID" value="AGX86438.1"/>
    <property type="molecule type" value="Genomic_DNA"/>
</dbReference>
<dbReference type="Proteomes" id="UP000017184">
    <property type="component" value="Chromosome"/>
</dbReference>
<proteinExistence type="inferred from homology"/>
<dbReference type="EC" id="3.5.1.28" evidence="5"/>
<evidence type="ECO:0000256" key="7">
    <source>
        <dbReference type="ARBA" id="ARBA00022723"/>
    </source>
</evidence>
<dbReference type="HOGENOM" id="CLU_049290_1_0_4"/>
<evidence type="ECO:0000256" key="5">
    <source>
        <dbReference type="ARBA" id="ARBA00011901"/>
    </source>
</evidence>
<dbReference type="OrthoDB" id="9794842at2"/>
<evidence type="ECO:0000256" key="6">
    <source>
        <dbReference type="ARBA" id="ARBA00022490"/>
    </source>
</evidence>
<dbReference type="NCBIfam" id="NF008758">
    <property type="entry name" value="PRK11789.1"/>
    <property type="match status" value="1"/>
</dbReference>
<dbReference type="PANTHER" id="PTHR30417:SF4">
    <property type="entry name" value="1,6-ANHYDRO-N-ACETYLMURAMYL-L-ALANINE AMIDASE AMPD"/>
    <property type="match status" value="1"/>
</dbReference>
<keyword evidence="9" id="KW-0862">Zinc</keyword>
<dbReference type="GO" id="GO:0071555">
    <property type="term" value="P:cell wall organization"/>
    <property type="evidence" value="ECO:0007669"/>
    <property type="project" value="UniProtKB-KW"/>
</dbReference>
<comment type="catalytic activity">
    <reaction evidence="1">
        <text>Hydrolyzes the link between N-acetylmuramoyl residues and L-amino acid residues in certain cell-wall glycopeptides.</text>
        <dbReference type="EC" id="3.5.1.28"/>
    </reaction>
</comment>
<keyword evidence="8" id="KW-0378">Hydrolase</keyword>
<dbReference type="GO" id="GO:0009253">
    <property type="term" value="P:peptidoglycan catabolic process"/>
    <property type="evidence" value="ECO:0007669"/>
    <property type="project" value="InterPro"/>
</dbReference>
<evidence type="ECO:0000256" key="9">
    <source>
        <dbReference type="ARBA" id="ARBA00022833"/>
    </source>
</evidence>
<dbReference type="SMART" id="SM00644">
    <property type="entry name" value="Ami_2"/>
    <property type="match status" value="1"/>
</dbReference>
<dbReference type="STRING" id="946483.Cenrod_0314"/>
<dbReference type="AlphaFoldDB" id="U5N842"/>
<evidence type="ECO:0000256" key="11">
    <source>
        <dbReference type="ARBA" id="ARBA00039257"/>
    </source>
</evidence>
<dbReference type="GO" id="GO:0009254">
    <property type="term" value="P:peptidoglycan turnover"/>
    <property type="evidence" value="ECO:0007669"/>
    <property type="project" value="TreeGrafter"/>
</dbReference>
<dbReference type="RefSeq" id="WP_022771259.1">
    <property type="nucleotide sequence ID" value="NC_022576.1"/>
</dbReference>
<dbReference type="GO" id="GO:0046872">
    <property type="term" value="F:metal ion binding"/>
    <property type="evidence" value="ECO:0007669"/>
    <property type="project" value="UniProtKB-KW"/>
</dbReference>
<gene>
    <name evidence="14" type="primary">ampD</name>
    <name evidence="14" type="ORF">Cenrod_0314</name>
</gene>
<organism evidence="14 15">
    <name type="scientific">Candidatus Symbiobacter mobilis CR</name>
    <dbReference type="NCBI Taxonomy" id="946483"/>
    <lineage>
        <taxon>Bacteria</taxon>
        <taxon>Pseudomonadati</taxon>
        <taxon>Pseudomonadota</taxon>
        <taxon>Betaproteobacteria</taxon>
        <taxon>Burkholderiales</taxon>
        <taxon>Comamonadaceae</taxon>
    </lineage>
</organism>
<protein>
    <recommendedName>
        <fullName evidence="11">1,6-anhydro-N-acetylmuramyl-L-alanine amidase AmpD</fullName>
        <ecNumber evidence="5">3.5.1.28</ecNumber>
    </recommendedName>
    <alternativeName>
        <fullName evidence="12">N-acetylmuramoyl-L-alanine amidase</fullName>
    </alternativeName>
</protein>
<dbReference type="PATRIC" id="fig|946483.4.peg.314"/>
<dbReference type="eggNOG" id="COG3023">
    <property type="taxonomic scope" value="Bacteria"/>
</dbReference>
<dbReference type="InterPro" id="IPR002502">
    <property type="entry name" value="Amidase_domain"/>
</dbReference>
<dbReference type="Gene3D" id="3.40.80.10">
    <property type="entry name" value="Peptidoglycan recognition protein-like"/>
    <property type="match status" value="1"/>
</dbReference>
<keyword evidence="10" id="KW-0961">Cell wall biogenesis/degradation</keyword>
<accession>U5N842</accession>
<evidence type="ECO:0000313" key="14">
    <source>
        <dbReference type="EMBL" id="AGX86438.1"/>
    </source>
</evidence>
<dbReference type="GO" id="GO:0005737">
    <property type="term" value="C:cytoplasm"/>
    <property type="evidence" value="ECO:0007669"/>
    <property type="project" value="UniProtKB-SubCell"/>
</dbReference>